<dbReference type="PANTHER" id="PTHR42852:SF17">
    <property type="entry name" value="THIOREDOXIN-LIKE PROTEIN HI_1115"/>
    <property type="match status" value="1"/>
</dbReference>
<dbReference type="InterPro" id="IPR013766">
    <property type="entry name" value="Thioredoxin_domain"/>
</dbReference>
<keyword evidence="3" id="KW-1185">Reference proteome</keyword>
<reference evidence="2 3" key="1">
    <citation type="submission" date="2018-08" db="EMBL/GenBank/DDBJ databases">
        <title>Chitinophagaceae sp. K23C18032701, a novel bacterium isolated from forest soil.</title>
        <authorList>
            <person name="Wang C."/>
        </authorList>
    </citation>
    <scope>NUCLEOTIDE SEQUENCE [LARGE SCALE GENOMIC DNA]</scope>
    <source>
        <strain evidence="2 3">K23C18032701</strain>
    </source>
</reference>
<sequence length="167" mass="19378">MVNQAIISMKKLLFLLGLTLACNLLCAQEIKRVKIADIQRMIDTSTQPLIVNFWASWCTPCIHEIPWFEKNVAAFKDHNVKLLLVSLDLPGDYPGNLRKFINQHHYASQVVWLEDMKADEYCPKIDSTWHGTIPVSLFVNNQTHFRQFLNRQVTDPQVQLLLQQMTK</sequence>
<dbReference type="InterPro" id="IPR000866">
    <property type="entry name" value="AhpC/TSA"/>
</dbReference>
<comment type="caution">
    <text evidence="2">The sequence shown here is derived from an EMBL/GenBank/DDBJ whole genome shotgun (WGS) entry which is preliminary data.</text>
</comment>
<dbReference type="InterPro" id="IPR050553">
    <property type="entry name" value="Thioredoxin_ResA/DsbE_sf"/>
</dbReference>
<organism evidence="2 3">
    <name type="scientific">Deminuibacter soli</name>
    <dbReference type="NCBI Taxonomy" id="2291815"/>
    <lineage>
        <taxon>Bacteria</taxon>
        <taxon>Pseudomonadati</taxon>
        <taxon>Bacteroidota</taxon>
        <taxon>Chitinophagia</taxon>
        <taxon>Chitinophagales</taxon>
        <taxon>Chitinophagaceae</taxon>
        <taxon>Deminuibacter</taxon>
    </lineage>
</organism>
<evidence type="ECO:0000313" key="2">
    <source>
        <dbReference type="EMBL" id="RFM28059.1"/>
    </source>
</evidence>
<protein>
    <submittedName>
        <fullName evidence="2">TlpA family protein disulfide reductase</fullName>
    </submittedName>
</protein>
<proteinExistence type="predicted"/>
<accession>A0A3E1NJF1</accession>
<dbReference type="CDD" id="cd02966">
    <property type="entry name" value="TlpA_like_family"/>
    <property type="match status" value="1"/>
</dbReference>
<dbReference type="GO" id="GO:0016491">
    <property type="term" value="F:oxidoreductase activity"/>
    <property type="evidence" value="ECO:0007669"/>
    <property type="project" value="InterPro"/>
</dbReference>
<dbReference type="EMBL" id="QTJU01000003">
    <property type="protein sequence ID" value="RFM28059.1"/>
    <property type="molecule type" value="Genomic_DNA"/>
</dbReference>
<gene>
    <name evidence="2" type="ORF">DXN05_11015</name>
</gene>
<dbReference type="AlphaFoldDB" id="A0A3E1NJF1"/>
<dbReference type="Proteomes" id="UP000261284">
    <property type="component" value="Unassembled WGS sequence"/>
</dbReference>
<dbReference type="PROSITE" id="PS51352">
    <property type="entry name" value="THIOREDOXIN_2"/>
    <property type="match status" value="1"/>
</dbReference>
<dbReference type="SUPFAM" id="SSF52833">
    <property type="entry name" value="Thioredoxin-like"/>
    <property type="match status" value="1"/>
</dbReference>
<dbReference type="Pfam" id="PF00578">
    <property type="entry name" value="AhpC-TSA"/>
    <property type="match status" value="1"/>
</dbReference>
<dbReference type="InterPro" id="IPR036249">
    <property type="entry name" value="Thioredoxin-like_sf"/>
</dbReference>
<evidence type="ECO:0000259" key="1">
    <source>
        <dbReference type="PROSITE" id="PS51352"/>
    </source>
</evidence>
<dbReference type="Gene3D" id="3.40.30.10">
    <property type="entry name" value="Glutaredoxin"/>
    <property type="match status" value="1"/>
</dbReference>
<feature type="domain" description="Thioredoxin" evidence="1">
    <location>
        <begin position="14"/>
        <end position="159"/>
    </location>
</feature>
<name>A0A3E1NJF1_9BACT</name>
<evidence type="ECO:0000313" key="3">
    <source>
        <dbReference type="Proteomes" id="UP000261284"/>
    </source>
</evidence>
<dbReference type="PANTHER" id="PTHR42852">
    <property type="entry name" value="THIOL:DISULFIDE INTERCHANGE PROTEIN DSBE"/>
    <property type="match status" value="1"/>
</dbReference>
<dbReference type="GO" id="GO:0016209">
    <property type="term" value="F:antioxidant activity"/>
    <property type="evidence" value="ECO:0007669"/>
    <property type="project" value="InterPro"/>
</dbReference>